<gene>
    <name evidence="2" type="ORF">CYCCA115_LOCUS15282</name>
</gene>
<dbReference type="EMBL" id="CAKOGP040001869">
    <property type="protein sequence ID" value="CAJ1954690.1"/>
    <property type="molecule type" value="Genomic_DNA"/>
</dbReference>
<dbReference type="AlphaFoldDB" id="A0AAD2FYG2"/>
<name>A0AAD2FYG2_9STRA</name>
<keyword evidence="3" id="KW-1185">Reference proteome</keyword>
<accession>A0AAD2FYG2</accession>
<organism evidence="2 3">
    <name type="scientific">Cylindrotheca closterium</name>
    <dbReference type="NCBI Taxonomy" id="2856"/>
    <lineage>
        <taxon>Eukaryota</taxon>
        <taxon>Sar</taxon>
        <taxon>Stramenopiles</taxon>
        <taxon>Ochrophyta</taxon>
        <taxon>Bacillariophyta</taxon>
        <taxon>Bacillariophyceae</taxon>
        <taxon>Bacillariophycidae</taxon>
        <taxon>Bacillariales</taxon>
        <taxon>Bacillariaceae</taxon>
        <taxon>Cylindrotheca</taxon>
    </lineage>
</organism>
<evidence type="ECO:0000256" key="1">
    <source>
        <dbReference type="SAM" id="MobiDB-lite"/>
    </source>
</evidence>
<comment type="caution">
    <text evidence="2">The sequence shown here is derived from an EMBL/GenBank/DDBJ whole genome shotgun (WGS) entry which is preliminary data.</text>
</comment>
<evidence type="ECO:0000313" key="3">
    <source>
        <dbReference type="Proteomes" id="UP001295423"/>
    </source>
</evidence>
<dbReference type="Proteomes" id="UP001295423">
    <property type="component" value="Unassembled WGS sequence"/>
</dbReference>
<feature type="compositionally biased region" description="Polar residues" evidence="1">
    <location>
        <begin position="1"/>
        <end position="12"/>
    </location>
</feature>
<feature type="compositionally biased region" description="Acidic residues" evidence="1">
    <location>
        <begin position="428"/>
        <end position="437"/>
    </location>
</feature>
<reference evidence="2" key="1">
    <citation type="submission" date="2023-08" db="EMBL/GenBank/DDBJ databases">
        <authorList>
            <person name="Audoor S."/>
            <person name="Bilcke G."/>
        </authorList>
    </citation>
    <scope>NUCLEOTIDE SEQUENCE</scope>
</reference>
<feature type="region of interest" description="Disordered" evidence="1">
    <location>
        <begin position="1"/>
        <end position="55"/>
    </location>
</feature>
<feature type="region of interest" description="Disordered" evidence="1">
    <location>
        <begin position="403"/>
        <end position="437"/>
    </location>
</feature>
<evidence type="ECO:0000313" key="2">
    <source>
        <dbReference type="EMBL" id="CAJ1954690.1"/>
    </source>
</evidence>
<protein>
    <submittedName>
        <fullName evidence="2">Uncharacterized protein</fullName>
    </submittedName>
</protein>
<proteinExistence type="predicted"/>
<feature type="compositionally biased region" description="Basic and acidic residues" evidence="1">
    <location>
        <begin position="27"/>
        <end position="42"/>
    </location>
</feature>
<sequence>MSTTSSVDSANQAADFLPETNEATVVDEMKEEKHNEADEKQQQEAGESEETQKVQNEEALAQTMSLDVAYKSLEMIRKVNLQVEFGREIEDTECVLSLRQAREAPELMPGTQSRFRRWVSEKSVPKASPCLTCGTPVSKAFRSPEFARQNIVVCVDCANLFSLDYLMKNIVHSEVDSIDSTETRKRKMNHMLEVYDRALLILTYSVQFIDDVVVALEQNTSRHNKVGLGSSATGMVSGGLGVAAAATIFTPVGPPLLLASILFGSGAAAADAASEAVNYRGEPNKMADRILTLNSIIGCISRLPATIDMETTAEEEDVIHTAEGQASLHWRRTAMNGLKPLTAGALSAVSIFTEAREMKSTVAKIRAGNPCEKAERLKQVKENVPFLPKTDILSNQLQGALRRQHEIASSQNETKSSTDEVTTTADEATADDDTAST</sequence>